<keyword evidence="1" id="KW-1133">Transmembrane helix</keyword>
<keyword evidence="2" id="KW-1185">Reference proteome</keyword>
<name>A0A914BZP8_9BILA</name>
<dbReference type="SUPFAM" id="SSF49265">
    <property type="entry name" value="Fibronectin type III"/>
    <property type="match status" value="1"/>
</dbReference>
<feature type="transmembrane region" description="Helical" evidence="1">
    <location>
        <begin position="201"/>
        <end position="223"/>
    </location>
</feature>
<dbReference type="WBParaSite" id="ACRNAN_Path_138.g478.t1">
    <property type="protein sequence ID" value="ACRNAN_Path_138.g478.t1"/>
    <property type="gene ID" value="ACRNAN_Path_138.g478"/>
</dbReference>
<dbReference type="Proteomes" id="UP000887540">
    <property type="component" value="Unplaced"/>
</dbReference>
<dbReference type="Gene3D" id="2.60.40.10">
    <property type="entry name" value="Immunoglobulins"/>
    <property type="match status" value="2"/>
</dbReference>
<dbReference type="InterPro" id="IPR036116">
    <property type="entry name" value="FN3_sf"/>
</dbReference>
<protein>
    <submittedName>
        <fullName evidence="3">Fibronectin type-III domain-containing protein</fullName>
    </submittedName>
</protein>
<keyword evidence="1" id="KW-0812">Transmembrane</keyword>
<reference evidence="3" key="1">
    <citation type="submission" date="2022-11" db="UniProtKB">
        <authorList>
            <consortium name="WormBaseParasite"/>
        </authorList>
    </citation>
    <scope>IDENTIFICATION</scope>
</reference>
<proteinExistence type="predicted"/>
<keyword evidence="1" id="KW-0472">Membrane</keyword>
<dbReference type="AlphaFoldDB" id="A0A914BZP8"/>
<evidence type="ECO:0000313" key="3">
    <source>
        <dbReference type="WBParaSite" id="ACRNAN_Path_138.g478.t1"/>
    </source>
</evidence>
<dbReference type="InterPro" id="IPR013783">
    <property type="entry name" value="Ig-like_fold"/>
</dbReference>
<dbReference type="InterPro" id="IPR003961">
    <property type="entry name" value="FN3_dom"/>
</dbReference>
<evidence type="ECO:0000313" key="2">
    <source>
        <dbReference type="Proteomes" id="UP000887540"/>
    </source>
</evidence>
<sequence>MILMIYKFSLKLLINTHPQCTKSTSVECEGETSLQVSWIPGYDGGSAQQFRAFHRKQGKLDWQSTEYFNESQILLQNLEPFSSNEIQIEASNGFGAINCTSVSYHVCSKLVPPQNLKFTDEKLLQWDKVPEATSYKVSYRKEKGSRFRDIMEVPKTEALLDLETLNHTPEVELRVRSIRRPFSESEPSDSIVYQFSESSSLLTYLLFGGLLFILLLLIFCIFVRRQSKTSTKIRKLRPSFKNFAGNKNSMYLYARSDSPVLPMNDQNESPWNLRDDKLCANVDELNDSFLDSDFDNGAIAEMFKEKYIYSDSNRKFDVLDEIRIARLKREFGQSQL</sequence>
<dbReference type="CDD" id="cd00063">
    <property type="entry name" value="FN3"/>
    <property type="match status" value="2"/>
</dbReference>
<organism evidence="2 3">
    <name type="scientific">Acrobeloides nanus</name>
    <dbReference type="NCBI Taxonomy" id="290746"/>
    <lineage>
        <taxon>Eukaryota</taxon>
        <taxon>Metazoa</taxon>
        <taxon>Ecdysozoa</taxon>
        <taxon>Nematoda</taxon>
        <taxon>Chromadorea</taxon>
        <taxon>Rhabditida</taxon>
        <taxon>Tylenchina</taxon>
        <taxon>Cephalobomorpha</taxon>
        <taxon>Cephaloboidea</taxon>
        <taxon>Cephalobidae</taxon>
        <taxon>Acrobeloides</taxon>
    </lineage>
</organism>
<evidence type="ECO:0000256" key="1">
    <source>
        <dbReference type="SAM" id="Phobius"/>
    </source>
</evidence>
<accession>A0A914BZP8</accession>